<reference evidence="6" key="1">
    <citation type="submission" date="2025-08" db="UniProtKB">
        <authorList>
            <consortium name="Ensembl"/>
        </authorList>
    </citation>
    <scope>IDENTIFICATION</scope>
</reference>
<feature type="region of interest" description="Disordered" evidence="2">
    <location>
        <begin position="364"/>
        <end position="396"/>
    </location>
</feature>
<evidence type="ECO:0000259" key="5">
    <source>
        <dbReference type="PROSITE" id="PS50050"/>
    </source>
</evidence>
<feature type="signal peptide" evidence="4">
    <location>
        <begin position="1"/>
        <end position="21"/>
    </location>
</feature>
<name>A0A8C8B5R8_9STRI</name>
<keyword evidence="7" id="KW-1185">Reference proteome</keyword>
<feature type="region of interest" description="Disordered" evidence="2">
    <location>
        <begin position="454"/>
        <end position="485"/>
    </location>
</feature>
<evidence type="ECO:0000256" key="4">
    <source>
        <dbReference type="SAM" id="SignalP"/>
    </source>
</evidence>
<keyword evidence="1" id="KW-1015">Disulfide bond</keyword>
<dbReference type="Gene3D" id="2.10.50.10">
    <property type="entry name" value="Tumor Necrosis Factor Receptor, subunit A, domain 2"/>
    <property type="match status" value="2"/>
</dbReference>
<feature type="disulfide bond" evidence="1">
    <location>
        <begin position="139"/>
        <end position="157"/>
    </location>
</feature>
<organism evidence="6 7">
    <name type="scientific">Otus sunia</name>
    <name type="common">Oriental scops-owl</name>
    <dbReference type="NCBI Taxonomy" id="257818"/>
    <lineage>
        <taxon>Eukaryota</taxon>
        <taxon>Metazoa</taxon>
        <taxon>Chordata</taxon>
        <taxon>Craniata</taxon>
        <taxon>Vertebrata</taxon>
        <taxon>Euteleostomi</taxon>
        <taxon>Archelosauria</taxon>
        <taxon>Archosauria</taxon>
        <taxon>Dinosauria</taxon>
        <taxon>Saurischia</taxon>
        <taxon>Theropoda</taxon>
        <taxon>Coelurosauria</taxon>
        <taxon>Aves</taxon>
        <taxon>Neognathae</taxon>
        <taxon>Neoaves</taxon>
        <taxon>Telluraves</taxon>
        <taxon>Strigiformes</taxon>
        <taxon>Strigidae</taxon>
        <taxon>Otus</taxon>
    </lineage>
</organism>
<dbReference type="PANTHER" id="PTHR47497:SF1">
    <property type="entry name" value="TUMOR NECROSIS FACTOR RECEPTOR SUPERFAMILY MEMBER 8"/>
    <property type="match status" value="1"/>
</dbReference>
<comment type="caution">
    <text evidence="1">Lacks conserved residue(s) required for the propagation of feature annotation.</text>
</comment>
<feature type="compositionally biased region" description="Polar residues" evidence="2">
    <location>
        <begin position="378"/>
        <end position="387"/>
    </location>
</feature>
<proteinExistence type="predicted"/>
<feature type="repeat" description="TNFR-Cys" evidence="1">
    <location>
        <begin position="115"/>
        <end position="157"/>
    </location>
</feature>
<dbReference type="CDD" id="cd13409">
    <property type="entry name" value="TNFRSF8"/>
    <property type="match status" value="1"/>
</dbReference>
<dbReference type="Ensembl" id="ENSOSUT00000015414.1">
    <property type="protein sequence ID" value="ENSOSUP00000014911.1"/>
    <property type="gene ID" value="ENSOSUG00000010631.1"/>
</dbReference>
<reference evidence="6" key="2">
    <citation type="submission" date="2025-09" db="UniProtKB">
        <authorList>
            <consortium name="Ensembl"/>
        </authorList>
    </citation>
    <scope>IDENTIFICATION</scope>
</reference>
<feature type="domain" description="TNFR-Cys" evidence="5">
    <location>
        <begin position="72"/>
        <end position="114"/>
    </location>
</feature>
<sequence>MAACSLAQGLWLLLILQDIQMAPQTSLTPSQFCDTLENWFYDETSRSCCYQCPSGYVKKKACPRDPDEDCMRCGPEQYVNEAFQKPQCDACVSCTKESDLVEKEPCSFNSSRVCECRPGLFCQTPVLNTCMRCQQHTVCKPGFGVKVRGTSTNDVTCEKCPSGTFSDQNSSTDICKPHTNCAKLNKVALSEGNATHDQVCLDQLPTYLGPSTLSMRFSSETNNSDPRRFHENLVTIASILLSATTTENPSSTPEEKALTGTLPTSAKGEMTTGGVVLWGVVLSVIVLLVGMLLFWKWKVCKKRILILKGKPHLHSVTSHKSGLKSQGSDLVNKCAKIILSTDSGPEEKELIDRTLPLETNNNLVSSTDKAHSPDLSLTDVTQSNGNTPDCPIDSRVRDHTNNRIEKIYIMKADTVIVGSISEVPSGKNCAARGCESNDGAQENMEEELAMHYPEQETESFPGNDVMVPVEEEGKEFHHPTTATEK</sequence>
<accession>A0A8C8B5R8</accession>
<dbReference type="Proteomes" id="UP000694552">
    <property type="component" value="Unplaced"/>
</dbReference>
<dbReference type="InterPro" id="IPR001368">
    <property type="entry name" value="TNFR/NGFR_Cys_rich_reg"/>
</dbReference>
<dbReference type="Pfam" id="PF00020">
    <property type="entry name" value="TNFR_c6"/>
    <property type="match status" value="1"/>
</dbReference>
<dbReference type="PROSITE" id="PS00652">
    <property type="entry name" value="TNFR_NGFR_1"/>
    <property type="match status" value="1"/>
</dbReference>
<evidence type="ECO:0000313" key="6">
    <source>
        <dbReference type="Ensembl" id="ENSOSUP00000014911.1"/>
    </source>
</evidence>
<evidence type="ECO:0000256" key="1">
    <source>
        <dbReference type="PROSITE-ProRule" id="PRU00206"/>
    </source>
</evidence>
<dbReference type="AlphaFoldDB" id="A0A8C8B5R8"/>
<keyword evidence="4" id="KW-0732">Signal</keyword>
<feature type="domain" description="TNFR-Cys" evidence="5">
    <location>
        <begin position="115"/>
        <end position="157"/>
    </location>
</feature>
<feature type="compositionally biased region" description="Basic and acidic residues" evidence="2">
    <location>
        <begin position="474"/>
        <end position="485"/>
    </location>
</feature>
<protein>
    <submittedName>
        <fullName evidence="6">TNF receptor superfamily member 8</fullName>
    </submittedName>
</protein>
<dbReference type="PROSITE" id="PS50050">
    <property type="entry name" value="TNFR_NGFR_2"/>
    <property type="match status" value="2"/>
</dbReference>
<feature type="region of interest" description="Disordered" evidence="2">
    <location>
        <begin position="244"/>
        <end position="265"/>
    </location>
</feature>
<evidence type="ECO:0000256" key="3">
    <source>
        <dbReference type="SAM" id="Phobius"/>
    </source>
</evidence>
<keyword evidence="3" id="KW-0812">Transmembrane</keyword>
<evidence type="ECO:0000256" key="2">
    <source>
        <dbReference type="SAM" id="MobiDB-lite"/>
    </source>
</evidence>
<feature type="disulfide bond" evidence="1">
    <location>
        <begin position="73"/>
        <end position="88"/>
    </location>
</feature>
<dbReference type="SMART" id="SM00208">
    <property type="entry name" value="TNFR"/>
    <property type="match status" value="4"/>
</dbReference>
<feature type="transmembrane region" description="Helical" evidence="3">
    <location>
        <begin position="275"/>
        <end position="295"/>
    </location>
</feature>
<keyword evidence="3" id="KW-1133">Transmembrane helix</keyword>
<evidence type="ECO:0000313" key="7">
    <source>
        <dbReference type="Proteomes" id="UP000694552"/>
    </source>
</evidence>
<dbReference type="SUPFAM" id="SSF57586">
    <property type="entry name" value="TNF receptor-like"/>
    <property type="match status" value="2"/>
</dbReference>
<dbReference type="PANTHER" id="PTHR47497">
    <property type="entry name" value="TUMOR NECROSIS FACTOR RECEPTOR SUPERFAMILY MEMBER 8"/>
    <property type="match status" value="1"/>
</dbReference>
<dbReference type="InterPro" id="IPR052862">
    <property type="entry name" value="TNFR_superfamily_member_8"/>
</dbReference>
<feature type="chain" id="PRO_5033987148" evidence="4">
    <location>
        <begin position="22"/>
        <end position="485"/>
    </location>
</feature>
<keyword evidence="3" id="KW-0472">Membrane</keyword>
<dbReference type="InterPro" id="IPR034002">
    <property type="entry name" value="TNFRSF8_N"/>
</dbReference>
<feature type="repeat" description="TNFR-Cys" evidence="1">
    <location>
        <begin position="72"/>
        <end position="114"/>
    </location>
</feature>